<evidence type="ECO:0000256" key="1">
    <source>
        <dbReference type="ARBA" id="ARBA00011069"/>
    </source>
</evidence>
<feature type="compositionally biased region" description="Polar residues" evidence="2">
    <location>
        <begin position="402"/>
        <end position="413"/>
    </location>
</feature>
<accession>J5QJB2</accession>
<dbReference type="PANTHER" id="PTHR31809:SF0">
    <property type="entry name" value="BUD13 HOMOLOG"/>
    <property type="match status" value="1"/>
</dbReference>
<name>J5QJB2_TRIAS</name>
<dbReference type="GO" id="GO:0000398">
    <property type="term" value="P:mRNA splicing, via spliceosome"/>
    <property type="evidence" value="ECO:0007669"/>
    <property type="project" value="TreeGrafter"/>
</dbReference>
<dbReference type="GO" id="GO:0003723">
    <property type="term" value="F:RNA binding"/>
    <property type="evidence" value="ECO:0007669"/>
    <property type="project" value="TreeGrafter"/>
</dbReference>
<feature type="compositionally biased region" description="Basic and acidic residues" evidence="2">
    <location>
        <begin position="151"/>
        <end position="161"/>
    </location>
</feature>
<dbReference type="GeneID" id="25987046"/>
<dbReference type="InterPro" id="IPR018609">
    <property type="entry name" value="Bud13"/>
</dbReference>
<feature type="region of interest" description="Disordered" evidence="2">
    <location>
        <begin position="372"/>
        <end position="413"/>
    </location>
</feature>
<feature type="compositionally biased region" description="Polar residues" evidence="2">
    <location>
        <begin position="89"/>
        <end position="98"/>
    </location>
</feature>
<feature type="compositionally biased region" description="Basic and acidic residues" evidence="2">
    <location>
        <begin position="176"/>
        <end position="195"/>
    </location>
</feature>
<dbReference type="GO" id="GO:0070274">
    <property type="term" value="C:RES complex"/>
    <property type="evidence" value="ECO:0007669"/>
    <property type="project" value="TreeGrafter"/>
</dbReference>
<comment type="caution">
    <text evidence="3">The sequence shown here is derived from an EMBL/GenBank/DDBJ whole genome shotgun (WGS) entry which is preliminary data.</text>
</comment>
<dbReference type="EMBL" id="ALBS01000234">
    <property type="protein sequence ID" value="EJT47638.1"/>
    <property type="molecule type" value="Genomic_DNA"/>
</dbReference>
<dbReference type="Proteomes" id="UP000002748">
    <property type="component" value="Unassembled WGS sequence"/>
</dbReference>
<dbReference type="VEuPathDB" id="FungiDB:A1Q1_03533"/>
<dbReference type="InterPro" id="IPR051112">
    <property type="entry name" value="CWC26_splicing_factor"/>
</dbReference>
<organism evidence="3 4">
    <name type="scientific">Trichosporon asahii var. asahii (strain ATCC 90039 / CBS 2479 / JCM 2466 / KCTC 7840 / NBRC 103889/ NCYC 2677 / UAMH 7654)</name>
    <name type="common">Yeast</name>
    <dbReference type="NCBI Taxonomy" id="1186058"/>
    <lineage>
        <taxon>Eukaryota</taxon>
        <taxon>Fungi</taxon>
        <taxon>Dikarya</taxon>
        <taxon>Basidiomycota</taxon>
        <taxon>Agaricomycotina</taxon>
        <taxon>Tremellomycetes</taxon>
        <taxon>Trichosporonales</taxon>
        <taxon>Trichosporonaceae</taxon>
        <taxon>Trichosporon</taxon>
    </lineage>
</organism>
<dbReference type="PANTHER" id="PTHR31809">
    <property type="entry name" value="BUD13 HOMOLOG"/>
    <property type="match status" value="1"/>
</dbReference>
<dbReference type="AlphaFoldDB" id="J5QJB2"/>
<dbReference type="RefSeq" id="XP_014178806.1">
    <property type="nucleotide sequence ID" value="XM_014323331.1"/>
</dbReference>
<reference evidence="3 4" key="1">
    <citation type="journal article" date="2012" name="Eukaryot. Cell">
        <title>Draft genome sequence of CBS 2479, the standard type strain of Trichosporon asahii.</title>
        <authorList>
            <person name="Yang R.Y."/>
            <person name="Li H.T."/>
            <person name="Zhu H."/>
            <person name="Zhou G.P."/>
            <person name="Wang M."/>
            <person name="Wang L."/>
        </authorList>
    </citation>
    <scope>NUCLEOTIDE SEQUENCE [LARGE SCALE GENOMIC DNA]</scope>
    <source>
        <strain evidence="4">ATCC 90039 / CBS 2479 / JCM 2466 / KCTC 7840 / NCYC 2677 / UAMH 7654</strain>
    </source>
</reference>
<dbReference type="GO" id="GO:0005684">
    <property type="term" value="C:U2-type spliceosomal complex"/>
    <property type="evidence" value="ECO:0007669"/>
    <property type="project" value="TreeGrafter"/>
</dbReference>
<dbReference type="OrthoDB" id="6022at2759"/>
<dbReference type="KEGG" id="tasa:A1Q1_03533"/>
<evidence type="ECO:0000313" key="4">
    <source>
        <dbReference type="Proteomes" id="UP000002748"/>
    </source>
</evidence>
<sequence>MSDLKTYLASKYMSGPKADAILAHAGVDKKKRRKKPKNEDYVGGSGSASGSGLVLMDEDQWRGSKRKADIDFDGDDAPVIGKDVATFKKGQSSWSTVGATALPVRTRVKSEPRDGESPIPSNPEDDSEPKPKQQLTKRRGGLRTAAQMAEEAARAAEEAKARSPSPEPDGAHTQTVHRDRSGRVLDVEQLKQEARREELEEKLKEEERKEWTKGFVQREDREAAAKELKKMESKDVARYVDDAEMNREMREVERWNDPAAAFLTKSKKSKSKGPRYQVYKGSWSENRFGIRPGCRWDGVAHLLHLPAALLPSCPPALLPGPPDLPGVPGVKGVKGVMSSCPLTSSRGYYEIGQDKHTPHPLVLMHGLSSGKELELEGGVREKDPGPVLDPRYPSEPAVEMGSGQQSNGSAGKL</sequence>
<dbReference type="HOGENOM" id="CLU_024195_0_1_1"/>
<feature type="compositionally biased region" description="Basic and acidic residues" evidence="2">
    <location>
        <begin position="59"/>
        <end position="70"/>
    </location>
</feature>
<gene>
    <name evidence="3" type="ORF">A1Q1_03533</name>
</gene>
<evidence type="ECO:0000313" key="3">
    <source>
        <dbReference type="EMBL" id="EJT47638.1"/>
    </source>
</evidence>
<dbReference type="Pfam" id="PF09736">
    <property type="entry name" value="Bud13"/>
    <property type="match status" value="1"/>
</dbReference>
<protein>
    <submittedName>
        <fullName evidence="3">Bud site selection-related protein</fullName>
    </submittedName>
</protein>
<comment type="similarity">
    <text evidence="1">Belongs to the CWC26 family.</text>
</comment>
<evidence type="ECO:0000256" key="2">
    <source>
        <dbReference type="SAM" id="MobiDB-lite"/>
    </source>
</evidence>
<feature type="region of interest" description="Disordered" evidence="2">
    <location>
        <begin position="24"/>
        <end position="195"/>
    </location>
</feature>
<feature type="compositionally biased region" description="Basic and acidic residues" evidence="2">
    <location>
        <begin position="372"/>
        <end position="384"/>
    </location>
</feature>
<proteinExistence type="inferred from homology"/>